<protein>
    <submittedName>
        <fullName evidence="2">Uncharacterized protein</fullName>
    </submittedName>
</protein>
<accession>A0A9J5XYU6</accession>
<evidence type="ECO:0000256" key="1">
    <source>
        <dbReference type="SAM" id="Phobius"/>
    </source>
</evidence>
<evidence type="ECO:0000313" key="3">
    <source>
        <dbReference type="Proteomes" id="UP000824120"/>
    </source>
</evidence>
<feature type="transmembrane region" description="Helical" evidence="1">
    <location>
        <begin position="308"/>
        <end position="326"/>
    </location>
</feature>
<dbReference type="EMBL" id="JACXVP010000008">
    <property type="protein sequence ID" value="KAG5592408.1"/>
    <property type="molecule type" value="Genomic_DNA"/>
</dbReference>
<proteinExistence type="predicted"/>
<sequence>MDLVENPEEVEEKRKEISGSARLRRLLGILVFFCAFFTISFSVLYLAVFLGNLSISSPISLPSQCKIVSSSVDLRSSKVCELGLLNYKAKHVLYPSERKKFRCHYDYYWASVFKGLPSAVYIPCVVCRLLHSGGSTQCAQSAHHRVLTRRAEAVTEVEYMDHSGQARSALAEAPNEALPSDCRPNFSGAWLTKDKFEVNKTYECWYTLGISKVHIYQAGFFDCDAKDPSTIEMFIRYLILFMRIVKSWYVSGVLYWHWRWEAVAGVIAGFCTSIMTVILFALLRKLFSCIYQLSVVRRFTLPFKKVRLRRVCFLLAYVSFTSWLAVQYFRRIGLPEIAVYYSM</sequence>
<keyword evidence="3" id="KW-1185">Reference proteome</keyword>
<keyword evidence="1" id="KW-0472">Membrane</keyword>
<reference evidence="2 3" key="1">
    <citation type="submission" date="2020-09" db="EMBL/GenBank/DDBJ databases">
        <title>De no assembly of potato wild relative species, Solanum commersonii.</title>
        <authorList>
            <person name="Cho K."/>
        </authorList>
    </citation>
    <scope>NUCLEOTIDE SEQUENCE [LARGE SCALE GENOMIC DNA]</scope>
    <source>
        <strain evidence="2">LZ3.2</strain>
        <tissue evidence="2">Leaf</tissue>
    </source>
</reference>
<dbReference type="Proteomes" id="UP000824120">
    <property type="component" value="Chromosome 8"/>
</dbReference>
<feature type="transmembrane region" description="Helical" evidence="1">
    <location>
        <begin position="262"/>
        <end position="287"/>
    </location>
</feature>
<dbReference type="PANTHER" id="PTHR36779:SF1">
    <property type="entry name" value="OS04G0600400 PROTEIN"/>
    <property type="match status" value="1"/>
</dbReference>
<gene>
    <name evidence="2" type="ORF">H5410_042922</name>
</gene>
<organism evidence="2 3">
    <name type="scientific">Solanum commersonii</name>
    <name type="common">Commerson's wild potato</name>
    <name type="synonym">Commerson's nightshade</name>
    <dbReference type="NCBI Taxonomy" id="4109"/>
    <lineage>
        <taxon>Eukaryota</taxon>
        <taxon>Viridiplantae</taxon>
        <taxon>Streptophyta</taxon>
        <taxon>Embryophyta</taxon>
        <taxon>Tracheophyta</taxon>
        <taxon>Spermatophyta</taxon>
        <taxon>Magnoliopsida</taxon>
        <taxon>eudicotyledons</taxon>
        <taxon>Gunneridae</taxon>
        <taxon>Pentapetalae</taxon>
        <taxon>asterids</taxon>
        <taxon>lamiids</taxon>
        <taxon>Solanales</taxon>
        <taxon>Solanaceae</taxon>
        <taxon>Solanoideae</taxon>
        <taxon>Solaneae</taxon>
        <taxon>Solanum</taxon>
    </lineage>
</organism>
<name>A0A9J5XYU6_SOLCO</name>
<dbReference type="PANTHER" id="PTHR36779">
    <property type="entry name" value="OSJNBA0083N12.13 PROTEIN"/>
    <property type="match status" value="1"/>
</dbReference>
<dbReference type="OrthoDB" id="1922696at2759"/>
<evidence type="ECO:0000313" key="2">
    <source>
        <dbReference type="EMBL" id="KAG5592408.1"/>
    </source>
</evidence>
<comment type="caution">
    <text evidence="2">The sequence shown here is derived from an EMBL/GenBank/DDBJ whole genome shotgun (WGS) entry which is preliminary data.</text>
</comment>
<feature type="transmembrane region" description="Helical" evidence="1">
    <location>
        <begin position="234"/>
        <end position="256"/>
    </location>
</feature>
<keyword evidence="1" id="KW-0812">Transmembrane</keyword>
<feature type="transmembrane region" description="Helical" evidence="1">
    <location>
        <begin position="26"/>
        <end position="50"/>
    </location>
</feature>
<keyword evidence="1" id="KW-1133">Transmembrane helix</keyword>
<dbReference type="AlphaFoldDB" id="A0A9J5XYU6"/>